<dbReference type="EMBL" id="QSAG01000001">
    <property type="protein sequence ID" value="RGW45004.1"/>
    <property type="molecule type" value="Genomic_DNA"/>
</dbReference>
<dbReference type="AlphaFoldDB" id="A0AA92U241"/>
<feature type="transmembrane region" description="Helical" evidence="2">
    <location>
        <begin position="9"/>
        <end position="31"/>
    </location>
</feature>
<feature type="region of interest" description="Disordered" evidence="1">
    <location>
        <begin position="141"/>
        <end position="165"/>
    </location>
</feature>
<accession>A0AA92U241</accession>
<name>A0AA92U241_9BACT</name>
<evidence type="ECO:0000256" key="1">
    <source>
        <dbReference type="SAM" id="MobiDB-lite"/>
    </source>
</evidence>
<comment type="caution">
    <text evidence="3">The sequence shown here is derived from an EMBL/GenBank/DDBJ whole genome shotgun (WGS) entry which is preliminary data.</text>
</comment>
<organism evidence="3 4">
    <name type="scientific">Segatella copri</name>
    <dbReference type="NCBI Taxonomy" id="165179"/>
    <lineage>
        <taxon>Bacteria</taxon>
        <taxon>Pseudomonadati</taxon>
        <taxon>Bacteroidota</taxon>
        <taxon>Bacteroidia</taxon>
        <taxon>Bacteroidales</taxon>
        <taxon>Prevotellaceae</taxon>
        <taxon>Segatella</taxon>
    </lineage>
</organism>
<evidence type="ECO:0000313" key="4">
    <source>
        <dbReference type="Proteomes" id="UP000283785"/>
    </source>
</evidence>
<gene>
    <name evidence="3" type="ORF">DWV76_00360</name>
</gene>
<keyword evidence="2" id="KW-0812">Transmembrane</keyword>
<feature type="transmembrane region" description="Helical" evidence="2">
    <location>
        <begin position="37"/>
        <end position="55"/>
    </location>
</feature>
<proteinExistence type="predicted"/>
<evidence type="ECO:0000256" key="2">
    <source>
        <dbReference type="SAM" id="Phobius"/>
    </source>
</evidence>
<sequence>MKKMIKKVLGFVTIGNVSLLLVVVIGVFYIFINRFEPAILCMFLAVAIFFVNFLFRECDEALDLADKCKDNERDAVQETIWLYDELQLEMQRHRLTAIQGMKYKNKAEFMQRKKSLTQYLKRSDALDSIYEQEVERLHKMEKEIEKKNNDEKDQGTDSETETAKS</sequence>
<dbReference type="RefSeq" id="WP_118062952.1">
    <property type="nucleotide sequence ID" value="NZ_QSAG01000001.1"/>
</dbReference>
<reference evidence="3 4" key="1">
    <citation type="submission" date="2018-08" db="EMBL/GenBank/DDBJ databases">
        <title>A genome reference for cultivated species of the human gut microbiota.</title>
        <authorList>
            <person name="Zou Y."/>
            <person name="Xue W."/>
            <person name="Luo G."/>
        </authorList>
    </citation>
    <scope>NUCLEOTIDE SEQUENCE [LARGE SCALE GENOMIC DNA]</scope>
    <source>
        <strain evidence="3 4">AF12-50</strain>
    </source>
</reference>
<dbReference type="Proteomes" id="UP000283785">
    <property type="component" value="Unassembled WGS sequence"/>
</dbReference>
<protein>
    <submittedName>
        <fullName evidence="3">Uncharacterized protein</fullName>
    </submittedName>
</protein>
<keyword evidence="2" id="KW-1133">Transmembrane helix</keyword>
<keyword evidence="2" id="KW-0472">Membrane</keyword>
<evidence type="ECO:0000313" key="3">
    <source>
        <dbReference type="EMBL" id="RGW45004.1"/>
    </source>
</evidence>